<evidence type="ECO:0000256" key="6">
    <source>
        <dbReference type="SAM" id="MobiDB-lite"/>
    </source>
</evidence>
<dbReference type="GO" id="GO:0006355">
    <property type="term" value="P:regulation of DNA-templated transcription"/>
    <property type="evidence" value="ECO:0007669"/>
    <property type="project" value="InterPro"/>
</dbReference>
<dbReference type="GO" id="GO:0005524">
    <property type="term" value="F:ATP binding"/>
    <property type="evidence" value="ECO:0007669"/>
    <property type="project" value="UniProtKB-UniRule"/>
</dbReference>
<proteinExistence type="inferred from homology"/>
<dbReference type="SMART" id="SM00951">
    <property type="entry name" value="QLQ"/>
    <property type="match status" value="1"/>
</dbReference>
<dbReference type="InterPro" id="IPR014977">
    <property type="entry name" value="WRC_dom"/>
</dbReference>
<keyword evidence="10" id="KW-1185">Reference proteome</keyword>
<keyword evidence="5" id="KW-0804">Transcription</keyword>
<feature type="domain" description="WRC" evidence="8">
    <location>
        <begin position="144"/>
        <end position="188"/>
    </location>
</feature>
<dbReference type="OrthoDB" id="1937002at2759"/>
<accession>A0A5A7PLB0</accession>
<dbReference type="AlphaFoldDB" id="A0A5A7PLB0"/>
<name>A0A5A7PLB0_STRAF</name>
<evidence type="ECO:0000256" key="1">
    <source>
        <dbReference type="ARBA" id="ARBA00004123"/>
    </source>
</evidence>
<dbReference type="GO" id="GO:0006351">
    <property type="term" value="P:DNA-templated transcription"/>
    <property type="evidence" value="ECO:0007669"/>
    <property type="project" value="UniProtKB-UniRule"/>
</dbReference>
<keyword evidence="5" id="KW-0805">Transcription regulation</keyword>
<evidence type="ECO:0000313" key="10">
    <source>
        <dbReference type="Proteomes" id="UP000325081"/>
    </source>
</evidence>
<feature type="domain" description="QLQ" evidence="7">
    <location>
        <begin position="103"/>
        <end position="138"/>
    </location>
</feature>
<feature type="short sequence motif" description="Bipartite nuclear localization signal" evidence="4">
    <location>
        <begin position="177"/>
        <end position="184"/>
    </location>
</feature>
<keyword evidence="3 4" id="KW-0539">Nucleus</keyword>
<reference evidence="10" key="1">
    <citation type="journal article" date="2019" name="Curr. Biol.">
        <title>Genome Sequence of Striga asiatica Provides Insight into the Evolution of Plant Parasitism.</title>
        <authorList>
            <person name="Yoshida S."/>
            <person name="Kim S."/>
            <person name="Wafula E.K."/>
            <person name="Tanskanen J."/>
            <person name="Kim Y.M."/>
            <person name="Honaas L."/>
            <person name="Yang Z."/>
            <person name="Spallek T."/>
            <person name="Conn C.E."/>
            <person name="Ichihashi Y."/>
            <person name="Cheong K."/>
            <person name="Cui S."/>
            <person name="Der J.P."/>
            <person name="Gundlach H."/>
            <person name="Jiao Y."/>
            <person name="Hori C."/>
            <person name="Ishida J.K."/>
            <person name="Kasahara H."/>
            <person name="Kiba T."/>
            <person name="Kim M.S."/>
            <person name="Koo N."/>
            <person name="Laohavisit A."/>
            <person name="Lee Y.H."/>
            <person name="Lumba S."/>
            <person name="McCourt P."/>
            <person name="Mortimer J.C."/>
            <person name="Mutuku J.M."/>
            <person name="Nomura T."/>
            <person name="Sasaki-Sekimoto Y."/>
            <person name="Seto Y."/>
            <person name="Wang Y."/>
            <person name="Wakatake T."/>
            <person name="Sakakibara H."/>
            <person name="Demura T."/>
            <person name="Yamaguchi S."/>
            <person name="Yoneyama K."/>
            <person name="Manabe R.I."/>
            <person name="Nelson D.C."/>
            <person name="Schulman A.H."/>
            <person name="Timko M.P."/>
            <person name="dePamphilis C.W."/>
            <person name="Choi D."/>
            <person name="Shirasu K."/>
        </authorList>
    </citation>
    <scope>NUCLEOTIDE SEQUENCE [LARGE SCALE GENOMIC DNA]</scope>
    <source>
        <strain evidence="10">cv. UVA1</strain>
    </source>
</reference>
<evidence type="ECO:0000256" key="4">
    <source>
        <dbReference type="PROSITE-ProRule" id="PRU01002"/>
    </source>
</evidence>
<comment type="function">
    <text evidence="5">Transcription activator.</text>
</comment>
<evidence type="ECO:0000313" key="9">
    <source>
        <dbReference type="EMBL" id="GER33428.1"/>
    </source>
</evidence>
<dbReference type="PANTHER" id="PTHR31602:SF101">
    <property type="entry name" value="GROWTH-REGULATING FACTOR 7"/>
    <property type="match status" value="1"/>
</dbReference>
<dbReference type="InterPro" id="IPR014978">
    <property type="entry name" value="Gln-Leu-Gln_QLQ"/>
</dbReference>
<dbReference type="Pfam" id="PF08880">
    <property type="entry name" value="QLQ"/>
    <property type="match status" value="1"/>
</dbReference>
<keyword evidence="5" id="KW-0010">Activator</keyword>
<dbReference type="PANTHER" id="PTHR31602">
    <property type="entry name" value="GROWTH-REGULATING FACTOR 5"/>
    <property type="match status" value="1"/>
</dbReference>
<comment type="subcellular location">
    <subcellularLocation>
        <location evidence="1 4 5">Nucleus</location>
    </subcellularLocation>
</comment>
<comment type="domain">
    <text evidence="5">The QLQ domain and WRC domain may be involved in protein-protein interaction and DNA-binding, respectively.</text>
</comment>
<gene>
    <name evidence="9" type="ORF">STAS_09566</name>
</gene>
<dbReference type="EMBL" id="BKCP01004738">
    <property type="protein sequence ID" value="GER33428.1"/>
    <property type="molecule type" value="Genomic_DNA"/>
</dbReference>
<evidence type="ECO:0000256" key="2">
    <source>
        <dbReference type="ARBA" id="ARBA00008122"/>
    </source>
</evidence>
<dbReference type="InterPro" id="IPR031137">
    <property type="entry name" value="GRF"/>
</dbReference>
<evidence type="ECO:0000259" key="7">
    <source>
        <dbReference type="PROSITE" id="PS51666"/>
    </source>
</evidence>
<dbReference type="Proteomes" id="UP000325081">
    <property type="component" value="Unassembled WGS sequence"/>
</dbReference>
<dbReference type="Pfam" id="PF08879">
    <property type="entry name" value="WRC"/>
    <property type="match status" value="1"/>
</dbReference>
<comment type="similarity">
    <text evidence="2 5">Belongs to the GRF family.</text>
</comment>
<feature type="short sequence motif" description="Bipartite nuclear localization signal" evidence="4">
    <location>
        <begin position="149"/>
        <end position="159"/>
    </location>
</feature>
<evidence type="ECO:0000256" key="3">
    <source>
        <dbReference type="ARBA" id="ARBA00023242"/>
    </source>
</evidence>
<comment type="caution">
    <text evidence="9">The sequence shown here is derived from an EMBL/GenBank/DDBJ whole genome shotgun (WGS) entry which is preliminary data.</text>
</comment>
<evidence type="ECO:0000256" key="5">
    <source>
        <dbReference type="RuleBase" id="RU367127"/>
    </source>
</evidence>
<dbReference type="GO" id="GO:0005634">
    <property type="term" value="C:nucleus"/>
    <property type="evidence" value="ECO:0007669"/>
    <property type="project" value="UniProtKB-SubCell"/>
</dbReference>
<dbReference type="PROSITE" id="PS51667">
    <property type="entry name" value="WRC"/>
    <property type="match status" value="1"/>
</dbReference>
<organism evidence="9 10">
    <name type="scientific">Striga asiatica</name>
    <name type="common">Asiatic witchweed</name>
    <name type="synonym">Buchnera asiatica</name>
    <dbReference type="NCBI Taxonomy" id="4170"/>
    <lineage>
        <taxon>Eukaryota</taxon>
        <taxon>Viridiplantae</taxon>
        <taxon>Streptophyta</taxon>
        <taxon>Embryophyta</taxon>
        <taxon>Tracheophyta</taxon>
        <taxon>Spermatophyta</taxon>
        <taxon>Magnoliopsida</taxon>
        <taxon>eudicotyledons</taxon>
        <taxon>Gunneridae</taxon>
        <taxon>Pentapetalae</taxon>
        <taxon>asterids</taxon>
        <taxon>lamiids</taxon>
        <taxon>Lamiales</taxon>
        <taxon>Orobanchaceae</taxon>
        <taxon>Buchnereae</taxon>
        <taxon>Striga</taxon>
    </lineage>
</organism>
<sequence>MKNLRGAGSPPQISTEINLGRSFDGGGVVGWCKGPTGSNSGGANEAVAVDPTLHDQYRLLLSSPPLSTFGAHQNHPANNFRPLAIFDPHSTDSYKSSGDMVPYFTNAQWKELERQAMIYKYMISSVPVPPHLLYPSMYAKNGASLELSRCKRTDGKKWRCSRDVAPHQKYCERHLHRGRPRSRKPVEIDGTNAVNNGEGFKKPRIETNPRALLPFDDKLDPIGISTLPYDRRTNGDLGLMIMENDVFSNKGSSVYIPEALYNQDYSHPLQQEEVNRVDHQILPYSDFPLENLAGSWPIDNLNINTNNLNRYSSLPADHEDLSPWLDLSMGTSVGGPTLDQEIGNGGMRNGVEWSGPVCYSQPFGPGGPLAEALGQNPTSPHDSVNGPGTAVSSPSGVIQRTLFPHSDGSVCNSPSELGLLRIK</sequence>
<feature type="region of interest" description="Disordered" evidence="6">
    <location>
        <begin position="176"/>
        <end position="203"/>
    </location>
</feature>
<feature type="region of interest" description="Disordered" evidence="6">
    <location>
        <begin position="366"/>
        <end position="393"/>
    </location>
</feature>
<protein>
    <recommendedName>
        <fullName evidence="5">Growth-regulating factor</fullName>
    </recommendedName>
</protein>
<dbReference type="PROSITE" id="PS51666">
    <property type="entry name" value="QLQ"/>
    <property type="match status" value="1"/>
</dbReference>
<dbReference type="GO" id="GO:0099402">
    <property type="term" value="P:plant organ development"/>
    <property type="evidence" value="ECO:0007669"/>
    <property type="project" value="UniProtKB-ARBA"/>
</dbReference>
<evidence type="ECO:0000259" key="8">
    <source>
        <dbReference type="PROSITE" id="PS51667"/>
    </source>
</evidence>